<feature type="compositionally biased region" description="Polar residues" evidence="2">
    <location>
        <begin position="135"/>
        <end position="156"/>
    </location>
</feature>
<evidence type="ECO:0000256" key="1">
    <source>
        <dbReference type="PROSITE-ProRule" id="PRU00042"/>
    </source>
</evidence>
<dbReference type="EMBL" id="KN840534">
    <property type="protein sequence ID" value="KIP05789.1"/>
    <property type="molecule type" value="Genomic_DNA"/>
</dbReference>
<protein>
    <recommendedName>
        <fullName evidence="3">C2H2-type domain-containing protein</fullName>
    </recommendedName>
</protein>
<feature type="region of interest" description="Disordered" evidence="2">
    <location>
        <begin position="226"/>
        <end position="317"/>
    </location>
</feature>
<keyword evidence="1" id="KW-0863">Zinc-finger</keyword>
<dbReference type="HOGENOM" id="CLU_877469_0_0_1"/>
<dbReference type="OrthoDB" id="6077919at2759"/>
<evidence type="ECO:0000313" key="4">
    <source>
        <dbReference type="EMBL" id="KIP05789.1"/>
    </source>
</evidence>
<feature type="domain" description="C2H2-type" evidence="3">
    <location>
        <begin position="51"/>
        <end position="79"/>
    </location>
</feature>
<dbReference type="PROSITE" id="PS00028">
    <property type="entry name" value="ZINC_FINGER_C2H2_1"/>
    <property type="match status" value="1"/>
</dbReference>
<feature type="region of interest" description="Disordered" evidence="2">
    <location>
        <begin position="113"/>
        <end position="214"/>
    </location>
</feature>
<dbReference type="Proteomes" id="UP000053257">
    <property type="component" value="Unassembled WGS sequence"/>
</dbReference>
<evidence type="ECO:0000259" key="3">
    <source>
        <dbReference type="PROSITE" id="PS50157"/>
    </source>
</evidence>
<dbReference type="Gene3D" id="3.30.160.60">
    <property type="entry name" value="Classic Zinc Finger"/>
    <property type="match status" value="1"/>
</dbReference>
<dbReference type="PROSITE" id="PS50157">
    <property type="entry name" value="ZINC_FINGER_C2H2_2"/>
    <property type="match status" value="1"/>
</dbReference>
<feature type="compositionally biased region" description="Polar residues" evidence="2">
    <location>
        <begin position="196"/>
        <end position="206"/>
    </location>
</feature>
<dbReference type="GO" id="GO:0008270">
    <property type="term" value="F:zinc ion binding"/>
    <property type="evidence" value="ECO:0007669"/>
    <property type="project" value="UniProtKB-KW"/>
</dbReference>
<feature type="compositionally biased region" description="Basic and acidic residues" evidence="2">
    <location>
        <begin position="169"/>
        <end position="183"/>
    </location>
</feature>
<proteinExistence type="predicted"/>
<dbReference type="STRING" id="745531.A0A0C3NLB3"/>
<dbReference type="AlphaFoldDB" id="A0A0C3NLB3"/>
<gene>
    <name evidence="4" type="ORF">PHLGIDRAFT_486309</name>
</gene>
<keyword evidence="5" id="KW-1185">Reference proteome</keyword>
<sequence length="317" mass="33117">MFLSSDKFECHVRDAHNHNLCTFCNVTFKPQETLECCQHIVRCHAGELSLAECVICRKEYRNMDVLSEHIKAVHRSRNSGVLHTANGVAKYCSVNGPFSSNFAAKSTKRMEGCTNRSSILPGEEVKTGERGGSPMPNNTGAPGSSTPISAVNNSVATPAAESEATADGSQDKSDATRTEDAARPEGSLATPGGWERSSSLVASDGNSGPEMNGVSEAGVLADFIRADGSGTNDNISVLELASGGQGNAADADPESDGDGRGRLSVSSVVGTDELADCANSVPSVLRMSDSETSKPEDEAPNTAPADRQEVSTAPPRL</sequence>
<feature type="compositionally biased region" description="Basic and acidic residues" evidence="2">
    <location>
        <begin position="288"/>
        <end position="297"/>
    </location>
</feature>
<reference evidence="4 5" key="1">
    <citation type="journal article" date="2014" name="PLoS Genet.">
        <title>Analysis of the Phlebiopsis gigantea genome, transcriptome and secretome provides insight into its pioneer colonization strategies of wood.</title>
        <authorList>
            <person name="Hori C."/>
            <person name="Ishida T."/>
            <person name="Igarashi K."/>
            <person name="Samejima M."/>
            <person name="Suzuki H."/>
            <person name="Master E."/>
            <person name="Ferreira P."/>
            <person name="Ruiz-Duenas F.J."/>
            <person name="Held B."/>
            <person name="Canessa P."/>
            <person name="Larrondo L.F."/>
            <person name="Schmoll M."/>
            <person name="Druzhinina I.S."/>
            <person name="Kubicek C.P."/>
            <person name="Gaskell J.A."/>
            <person name="Kersten P."/>
            <person name="St John F."/>
            <person name="Glasner J."/>
            <person name="Sabat G."/>
            <person name="Splinter BonDurant S."/>
            <person name="Syed K."/>
            <person name="Yadav J."/>
            <person name="Mgbeahuruike A.C."/>
            <person name="Kovalchuk A."/>
            <person name="Asiegbu F.O."/>
            <person name="Lackner G."/>
            <person name="Hoffmeister D."/>
            <person name="Rencoret J."/>
            <person name="Gutierrez A."/>
            <person name="Sun H."/>
            <person name="Lindquist E."/>
            <person name="Barry K."/>
            <person name="Riley R."/>
            <person name="Grigoriev I.V."/>
            <person name="Henrissat B."/>
            <person name="Kues U."/>
            <person name="Berka R.M."/>
            <person name="Martinez A.T."/>
            <person name="Covert S.F."/>
            <person name="Blanchette R.A."/>
            <person name="Cullen D."/>
        </authorList>
    </citation>
    <scope>NUCLEOTIDE SEQUENCE [LARGE SCALE GENOMIC DNA]</scope>
    <source>
        <strain evidence="4 5">11061_1 CR5-6</strain>
    </source>
</reference>
<organism evidence="4 5">
    <name type="scientific">Phlebiopsis gigantea (strain 11061_1 CR5-6)</name>
    <name type="common">White-rot fungus</name>
    <name type="synonym">Peniophora gigantea</name>
    <dbReference type="NCBI Taxonomy" id="745531"/>
    <lineage>
        <taxon>Eukaryota</taxon>
        <taxon>Fungi</taxon>
        <taxon>Dikarya</taxon>
        <taxon>Basidiomycota</taxon>
        <taxon>Agaricomycotina</taxon>
        <taxon>Agaricomycetes</taxon>
        <taxon>Polyporales</taxon>
        <taxon>Phanerochaetaceae</taxon>
        <taxon>Phlebiopsis</taxon>
    </lineage>
</organism>
<accession>A0A0C3NLB3</accession>
<dbReference type="InterPro" id="IPR013087">
    <property type="entry name" value="Znf_C2H2_type"/>
</dbReference>
<name>A0A0C3NLB3_PHLG1</name>
<evidence type="ECO:0000313" key="5">
    <source>
        <dbReference type="Proteomes" id="UP000053257"/>
    </source>
</evidence>
<keyword evidence="1" id="KW-0862">Zinc</keyword>
<keyword evidence="1" id="KW-0479">Metal-binding</keyword>
<evidence type="ECO:0000256" key="2">
    <source>
        <dbReference type="SAM" id="MobiDB-lite"/>
    </source>
</evidence>